<reference evidence="1" key="2">
    <citation type="submission" date="2024-02" db="EMBL/GenBank/DDBJ databases">
        <authorList>
            <person name="Prathaban M."/>
            <person name="Mythili R."/>
            <person name="Sharmila Devi N."/>
            <person name="Sobanaa M."/>
            <person name="Prathiviraj R."/>
            <person name="Selvin J."/>
        </authorList>
    </citation>
    <scope>NUCLEOTIDE SEQUENCE</scope>
    <source>
        <strain evidence="1">MP1014</strain>
    </source>
</reference>
<dbReference type="EMBL" id="JBAGLP010000110">
    <property type="protein sequence ID" value="MEG3614396.1"/>
    <property type="molecule type" value="Genomic_DNA"/>
</dbReference>
<keyword evidence="2" id="KW-1185">Reference proteome</keyword>
<evidence type="ECO:0000313" key="2">
    <source>
        <dbReference type="Proteomes" id="UP001310387"/>
    </source>
</evidence>
<dbReference type="RefSeq" id="WP_332901197.1">
    <property type="nucleotide sequence ID" value="NZ_JBAGLP010000110.1"/>
</dbReference>
<name>A0ABU7Z4L7_9MICO</name>
<evidence type="ECO:0008006" key="3">
    <source>
        <dbReference type="Google" id="ProtNLM"/>
    </source>
</evidence>
<accession>A0ABU7Z4L7</accession>
<evidence type="ECO:0000313" key="1">
    <source>
        <dbReference type="EMBL" id="MEG3614396.1"/>
    </source>
</evidence>
<organism evidence="1 2">
    <name type="scientific">Isoptericola haloaureus</name>
    <dbReference type="NCBI Taxonomy" id="1542902"/>
    <lineage>
        <taxon>Bacteria</taxon>
        <taxon>Bacillati</taxon>
        <taxon>Actinomycetota</taxon>
        <taxon>Actinomycetes</taxon>
        <taxon>Micrococcales</taxon>
        <taxon>Promicromonosporaceae</taxon>
        <taxon>Isoptericola</taxon>
    </lineage>
</organism>
<dbReference type="Proteomes" id="UP001310387">
    <property type="component" value="Unassembled WGS sequence"/>
</dbReference>
<proteinExistence type="predicted"/>
<comment type="caution">
    <text evidence="1">The sequence shown here is derived from an EMBL/GenBank/DDBJ whole genome shotgun (WGS) entry which is preliminary data.</text>
</comment>
<gene>
    <name evidence="1" type="ORF">V5O49_04585</name>
</gene>
<protein>
    <recommendedName>
        <fullName evidence="3">Xaa-Pro dipeptidyl-peptidase C-terminal domain-containing protein</fullName>
    </recommendedName>
</protein>
<reference evidence="1" key="1">
    <citation type="journal article" date="2024" name="Antonie Van Leeuwenhoek">
        <title>Isoptericola haloaureus sp. nov., a dimorphic actinobacterium isolated from mangrove sediments of southeast India, implicating biosaline agricultural significance through nitrogen fixation and salt tolerance genes.</title>
        <authorList>
            <person name="Prathaban M."/>
            <person name="Prathiviraj R."/>
            <person name="Ravichandran M."/>
            <person name="Natarajan S.D."/>
            <person name="Sobanaa M."/>
            <person name="Hari Krishna Kumar S."/>
            <person name="Chandrasekar V."/>
            <person name="Selvin J."/>
        </authorList>
    </citation>
    <scope>NUCLEOTIDE SEQUENCE</scope>
    <source>
        <strain evidence="1">MP1014</strain>
    </source>
</reference>
<sequence length="396" mass="40822">MDRPVTLSELEGYPARGNLVDSGDWAAEAEAAADVWRAEPTGGREEPPSDAQPISLLWAGDLPAGMLMGHLRYEFALDVPERPDLLETARAVVLRAGDRTALLIAKLEDDGARDDDFTVVGDGIAPSLDGAALHPGEGVFLLAANSDGSSGAGPAEIEVVSASTGSPVGERPVHDGLLVSAPFDALRAPATGATPERLVTSTGTTIETDGTGLWEALTGPDAPSTWSALADAEQAARKRAPGTPVRAEVWGAESLDDGRSVAVVGAQVQPDDTDDAWWAVTAAVLAPGDGDPWVGDPWVYPLGRGPAASTADGTALPPLAADWVVRDAEELTVDLIVAASPQVAQVAVETRGRTIELDAGLSVLPSWEDDGEWPAPSPVVLVGRAADGTPLAPLPH</sequence>